<proteinExistence type="predicted"/>
<evidence type="ECO:0000259" key="4">
    <source>
        <dbReference type="PROSITE" id="PS50995"/>
    </source>
</evidence>
<dbReference type="Gene3D" id="1.10.10.10">
    <property type="entry name" value="Winged helix-like DNA-binding domain superfamily/Winged helix DNA-binding domain"/>
    <property type="match status" value="1"/>
</dbReference>
<dbReference type="InterPro" id="IPR000835">
    <property type="entry name" value="HTH_MarR-typ"/>
</dbReference>
<dbReference type="PANTHER" id="PTHR42756:SF1">
    <property type="entry name" value="TRANSCRIPTIONAL REPRESSOR OF EMRAB OPERON"/>
    <property type="match status" value="1"/>
</dbReference>
<dbReference type="Proteomes" id="UP000235005">
    <property type="component" value="Unassembled WGS sequence"/>
</dbReference>
<sequence>MSDFAHSEARYLALVYRQLMRHLDEELAPADLGPGRYLYLYALQAKDGRRQQELADALGLDKAAVTRALARLEEDGFIRREADKEDGRATRVFLTSKGRAKQAFLEGAASNSLEKLLRPLTVVERERFGKLLAKIALPLLDP</sequence>
<dbReference type="InterPro" id="IPR036388">
    <property type="entry name" value="WH-like_DNA-bd_sf"/>
</dbReference>
<evidence type="ECO:0000256" key="3">
    <source>
        <dbReference type="ARBA" id="ARBA00023163"/>
    </source>
</evidence>
<dbReference type="Pfam" id="PF12802">
    <property type="entry name" value="MarR_2"/>
    <property type="match status" value="1"/>
</dbReference>
<dbReference type="PRINTS" id="PR00598">
    <property type="entry name" value="HTHMARR"/>
</dbReference>
<evidence type="ECO:0000256" key="1">
    <source>
        <dbReference type="ARBA" id="ARBA00023015"/>
    </source>
</evidence>
<dbReference type="InterPro" id="IPR011991">
    <property type="entry name" value="ArsR-like_HTH"/>
</dbReference>
<dbReference type="GO" id="GO:0003677">
    <property type="term" value="F:DNA binding"/>
    <property type="evidence" value="ECO:0007669"/>
    <property type="project" value="UniProtKB-KW"/>
</dbReference>
<feature type="domain" description="HTH marR-type" evidence="4">
    <location>
        <begin position="5"/>
        <end position="137"/>
    </location>
</feature>
<protein>
    <submittedName>
        <fullName evidence="5">MarR family transcriptional regulator</fullName>
    </submittedName>
</protein>
<evidence type="ECO:0000256" key="2">
    <source>
        <dbReference type="ARBA" id="ARBA00023125"/>
    </source>
</evidence>
<dbReference type="PROSITE" id="PS01117">
    <property type="entry name" value="HTH_MARR_1"/>
    <property type="match status" value="1"/>
</dbReference>
<dbReference type="SUPFAM" id="SSF46785">
    <property type="entry name" value="Winged helix' DNA-binding domain"/>
    <property type="match status" value="1"/>
</dbReference>
<comment type="caution">
    <text evidence="5">The sequence shown here is derived from an EMBL/GenBank/DDBJ whole genome shotgun (WGS) entry which is preliminary data.</text>
</comment>
<name>A0A2N5X589_9GAMM</name>
<keyword evidence="3" id="KW-0804">Transcription</keyword>
<dbReference type="AlphaFoldDB" id="A0A2N5X589"/>
<evidence type="ECO:0000313" key="6">
    <source>
        <dbReference type="Proteomes" id="UP000235005"/>
    </source>
</evidence>
<dbReference type="PANTHER" id="PTHR42756">
    <property type="entry name" value="TRANSCRIPTIONAL REGULATOR, MARR"/>
    <property type="match status" value="1"/>
</dbReference>
<dbReference type="OrthoDB" id="5296557at2"/>
<dbReference type="PROSITE" id="PS50995">
    <property type="entry name" value="HTH_MARR_2"/>
    <property type="match status" value="1"/>
</dbReference>
<keyword evidence="1" id="KW-0805">Transcription regulation</keyword>
<dbReference type="GO" id="GO:0003700">
    <property type="term" value="F:DNA-binding transcription factor activity"/>
    <property type="evidence" value="ECO:0007669"/>
    <property type="project" value="InterPro"/>
</dbReference>
<dbReference type="InterPro" id="IPR023187">
    <property type="entry name" value="Tscrpt_reg_MarR-type_CS"/>
</dbReference>
<dbReference type="InterPro" id="IPR036390">
    <property type="entry name" value="WH_DNA-bd_sf"/>
</dbReference>
<dbReference type="SMART" id="SM00347">
    <property type="entry name" value="HTH_MARR"/>
    <property type="match status" value="1"/>
</dbReference>
<evidence type="ECO:0000313" key="5">
    <source>
        <dbReference type="EMBL" id="PLW69648.1"/>
    </source>
</evidence>
<gene>
    <name evidence="5" type="ORF">C0039_06460</name>
</gene>
<keyword evidence="6" id="KW-1185">Reference proteome</keyword>
<dbReference type="CDD" id="cd00090">
    <property type="entry name" value="HTH_ARSR"/>
    <property type="match status" value="1"/>
</dbReference>
<accession>A0A2N5X589</accession>
<organism evidence="5 6">
    <name type="scientific">Pseudohalioglobus lutimaris</name>
    <dbReference type="NCBI Taxonomy" id="1737061"/>
    <lineage>
        <taxon>Bacteria</taxon>
        <taxon>Pseudomonadati</taxon>
        <taxon>Pseudomonadota</taxon>
        <taxon>Gammaproteobacteria</taxon>
        <taxon>Cellvibrionales</taxon>
        <taxon>Halieaceae</taxon>
        <taxon>Pseudohalioglobus</taxon>
    </lineage>
</organism>
<reference evidence="5 6" key="1">
    <citation type="submission" date="2018-01" db="EMBL/GenBank/DDBJ databases">
        <title>The draft genome sequence of Halioglobus lutimaris HF004.</title>
        <authorList>
            <person name="Du Z.-J."/>
            <person name="Shi M.-J."/>
        </authorList>
    </citation>
    <scope>NUCLEOTIDE SEQUENCE [LARGE SCALE GENOMIC DNA]</scope>
    <source>
        <strain evidence="5 6">HF004</strain>
    </source>
</reference>
<dbReference type="RefSeq" id="WP_076001776.1">
    <property type="nucleotide sequence ID" value="NZ_PKUS01000005.1"/>
</dbReference>
<keyword evidence="2" id="KW-0238">DNA-binding</keyword>
<dbReference type="EMBL" id="PKUS01000005">
    <property type="protein sequence ID" value="PLW69648.1"/>
    <property type="molecule type" value="Genomic_DNA"/>
</dbReference>